<feature type="domain" description="N-acetyltransferase" evidence="1">
    <location>
        <begin position="13"/>
        <end position="178"/>
    </location>
</feature>
<accession>A0ABY3YHF4</accession>
<dbReference type="InterPro" id="IPR051531">
    <property type="entry name" value="N-acetyltransferase"/>
</dbReference>
<sequence length="309" mass="35523">MGELKKITETERIYLREFIQKDAKYLYCLYNDREVIRYTGDSAFANEEASGDFIANYEQYGKYGFGRWAVVRKADNEFLGWCGLKFRSDEAIVEVGCRFYKKYWGQGYATEATGASLSYGFYKLKLAKIYAHVHQLNKASFKVVSKCGFQYVKDFDYNGLPASLFVKVNPGLMIKKIRPVETHAVRQPVLRPGRPAETCSFEGDNLGTTFHLGAFFGEKLVGVVTMMRAGGYSYQLRGMAVLEEFRKKGIGEELVRRAEEHVRNGQGNLVWMNAREVALDFYKRLGYKKYGKKFNIPLIGNHYKMKKEL</sequence>
<keyword evidence="3" id="KW-1185">Reference proteome</keyword>
<dbReference type="InterPro" id="IPR016181">
    <property type="entry name" value="Acyl_CoA_acyltransferase"/>
</dbReference>
<dbReference type="SUPFAM" id="SSF55729">
    <property type="entry name" value="Acyl-CoA N-acyltransferases (Nat)"/>
    <property type="match status" value="2"/>
</dbReference>
<dbReference type="Gene3D" id="3.40.630.30">
    <property type="match status" value="2"/>
</dbReference>
<dbReference type="Pfam" id="PF13508">
    <property type="entry name" value="Acetyltransf_7"/>
    <property type="match status" value="1"/>
</dbReference>
<evidence type="ECO:0000313" key="2">
    <source>
        <dbReference type="EMBL" id="UNY97351.1"/>
    </source>
</evidence>
<reference evidence="2 3" key="1">
    <citation type="journal article" date="2018" name="Int. J. Syst. Evol. Microbiol.">
        <title>Zhouia spongiae sp. nov., isolated from a marine sponge.</title>
        <authorList>
            <person name="Zhuang L."/>
            <person name="Lin B."/>
            <person name="Qin F."/>
            <person name="Luo L."/>
        </authorList>
    </citation>
    <scope>NUCLEOTIDE SEQUENCE [LARGE SCALE GENOMIC DNA]</scope>
    <source>
        <strain evidence="2 3">HN-Y44</strain>
    </source>
</reference>
<dbReference type="EMBL" id="CP094326">
    <property type="protein sequence ID" value="UNY97351.1"/>
    <property type="molecule type" value="Genomic_DNA"/>
</dbReference>
<feature type="domain" description="N-acetyltransferase" evidence="1">
    <location>
        <begin position="172"/>
        <end position="309"/>
    </location>
</feature>
<organism evidence="2 3">
    <name type="scientific">Zhouia spongiae</name>
    <dbReference type="NCBI Taxonomy" id="2202721"/>
    <lineage>
        <taxon>Bacteria</taxon>
        <taxon>Pseudomonadati</taxon>
        <taxon>Bacteroidota</taxon>
        <taxon>Flavobacteriia</taxon>
        <taxon>Flavobacteriales</taxon>
        <taxon>Flavobacteriaceae</taxon>
        <taxon>Zhouia</taxon>
    </lineage>
</organism>
<dbReference type="CDD" id="cd04301">
    <property type="entry name" value="NAT_SF"/>
    <property type="match status" value="1"/>
</dbReference>
<proteinExistence type="predicted"/>
<protein>
    <submittedName>
        <fullName evidence="2">GNAT family N-acetyltransferase</fullName>
    </submittedName>
</protein>
<evidence type="ECO:0000313" key="3">
    <source>
        <dbReference type="Proteomes" id="UP000829476"/>
    </source>
</evidence>
<dbReference type="Pfam" id="PF13302">
    <property type="entry name" value="Acetyltransf_3"/>
    <property type="match status" value="1"/>
</dbReference>
<dbReference type="RefSeq" id="WP_242935764.1">
    <property type="nucleotide sequence ID" value="NZ_CP094326.1"/>
</dbReference>
<gene>
    <name evidence="2" type="ORF">MQE36_09610</name>
</gene>
<dbReference type="PANTHER" id="PTHR43792">
    <property type="entry name" value="GNAT FAMILY, PUTATIVE (AFU_ORTHOLOGUE AFUA_3G00765)-RELATED-RELATED"/>
    <property type="match status" value="1"/>
</dbReference>
<dbReference type="Proteomes" id="UP000829476">
    <property type="component" value="Chromosome"/>
</dbReference>
<name>A0ABY3YHF4_9FLAO</name>
<dbReference type="PROSITE" id="PS51186">
    <property type="entry name" value="GNAT"/>
    <property type="match status" value="2"/>
</dbReference>
<dbReference type="InterPro" id="IPR000182">
    <property type="entry name" value="GNAT_dom"/>
</dbReference>
<evidence type="ECO:0000259" key="1">
    <source>
        <dbReference type="PROSITE" id="PS51186"/>
    </source>
</evidence>
<dbReference type="PANTHER" id="PTHR43792:SF1">
    <property type="entry name" value="N-ACETYLTRANSFERASE DOMAIN-CONTAINING PROTEIN"/>
    <property type="match status" value="1"/>
</dbReference>